<evidence type="ECO:0000313" key="2">
    <source>
        <dbReference type="Proteomes" id="UP000050741"/>
    </source>
</evidence>
<protein>
    <submittedName>
        <fullName evidence="3">Secreted protein</fullName>
    </submittedName>
</protein>
<keyword evidence="1" id="KW-0812">Transmembrane</keyword>
<evidence type="ECO:0000313" key="3">
    <source>
        <dbReference type="WBParaSite" id="GPLIN_000092200"/>
    </source>
</evidence>
<keyword evidence="1" id="KW-1133">Transmembrane helix</keyword>
<reference evidence="2" key="2">
    <citation type="submission" date="2014-05" db="EMBL/GenBank/DDBJ databases">
        <title>The genome and life-stage specific transcriptomes of Globodera pallida elucidate key aspects of plant parasitism by a cyst nematode.</title>
        <authorList>
            <person name="Cotton J.A."/>
            <person name="Lilley C.J."/>
            <person name="Jones L.M."/>
            <person name="Kikuchi T."/>
            <person name="Reid A.J."/>
            <person name="Thorpe P."/>
            <person name="Tsai I.J."/>
            <person name="Beasley H."/>
            <person name="Blok V."/>
            <person name="Cock P.J.A."/>
            <person name="Van den Akker S.E."/>
            <person name="Holroyd N."/>
            <person name="Hunt M."/>
            <person name="Mantelin S."/>
            <person name="Naghra H."/>
            <person name="Pain A."/>
            <person name="Palomares-Rius J.E."/>
            <person name="Zarowiecki M."/>
            <person name="Berriman M."/>
            <person name="Jones J.T."/>
            <person name="Urwin P.E."/>
        </authorList>
    </citation>
    <scope>NUCLEOTIDE SEQUENCE [LARGE SCALE GENOMIC DNA]</scope>
    <source>
        <strain evidence="2">Lindley</strain>
    </source>
</reference>
<dbReference type="AlphaFoldDB" id="A0A183BJZ3"/>
<sequence>MFVALKAPSSRHLLPVLFIFCWCYTFYGNAVVVPLAGNGPYKMALGDWEEWLRVQRDAMPSIVDKSPNQAPKFYAKIPYATKREDKRREFEHGWEQCEFSPISCMLRRKKR</sequence>
<proteinExistence type="predicted"/>
<organism evidence="2 3">
    <name type="scientific">Globodera pallida</name>
    <name type="common">Potato cyst nematode worm</name>
    <name type="synonym">Heterodera pallida</name>
    <dbReference type="NCBI Taxonomy" id="36090"/>
    <lineage>
        <taxon>Eukaryota</taxon>
        <taxon>Metazoa</taxon>
        <taxon>Ecdysozoa</taxon>
        <taxon>Nematoda</taxon>
        <taxon>Chromadorea</taxon>
        <taxon>Rhabditida</taxon>
        <taxon>Tylenchina</taxon>
        <taxon>Tylenchomorpha</taxon>
        <taxon>Tylenchoidea</taxon>
        <taxon>Heteroderidae</taxon>
        <taxon>Heteroderinae</taxon>
        <taxon>Globodera</taxon>
    </lineage>
</organism>
<feature type="transmembrane region" description="Helical" evidence="1">
    <location>
        <begin position="12"/>
        <end position="36"/>
    </location>
</feature>
<keyword evidence="1" id="KW-0472">Membrane</keyword>
<keyword evidence="2" id="KW-1185">Reference proteome</keyword>
<evidence type="ECO:0000256" key="1">
    <source>
        <dbReference type="SAM" id="Phobius"/>
    </source>
</evidence>
<reference evidence="3" key="3">
    <citation type="submission" date="2016-06" db="UniProtKB">
        <authorList>
            <consortium name="WormBaseParasite"/>
        </authorList>
    </citation>
    <scope>IDENTIFICATION</scope>
</reference>
<dbReference type="Proteomes" id="UP000050741">
    <property type="component" value="Unassembled WGS sequence"/>
</dbReference>
<dbReference type="WBParaSite" id="GPLIN_000092200">
    <property type="protein sequence ID" value="GPLIN_000092200"/>
    <property type="gene ID" value="GPLIN_000092200"/>
</dbReference>
<reference evidence="2" key="1">
    <citation type="submission" date="2013-12" db="EMBL/GenBank/DDBJ databases">
        <authorList>
            <person name="Aslett M."/>
        </authorList>
    </citation>
    <scope>NUCLEOTIDE SEQUENCE [LARGE SCALE GENOMIC DNA]</scope>
    <source>
        <strain evidence="2">Lindley</strain>
    </source>
</reference>
<accession>A0A183BJZ3</accession>
<name>A0A183BJZ3_GLOPA</name>